<feature type="transmembrane region" description="Helical" evidence="16">
    <location>
        <begin position="541"/>
        <end position="562"/>
    </location>
</feature>
<evidence type="ECO:0000256" key="1">
    <source>
        <dbReference type="ARBA" id="ARBA00004141"/>
    </source>
</evidence>
<keyword evidence="11 14" id="KW-0675">Receptor</keyword>
<sequence length="980" mass="110500">NPTRTLKRNFQDTIANAFLHSETTDDFKLSTPGFLRIHKMHENLALKQMKYSSYKSTMGRMGAGGIEGRYKKEKITNPGLVKRVLKQQNLSDNINGGFLSTDKTSNVFLNSRVRESVKTNWEQKRKFNTQMNSGSSKVSSIMQSYVPTREEQRKQNGSQNPILLEGLDKCEMSPVKDVKADANKNRKGKDNTNWNFENGENSSKIIMKREILFHKSFATGKTDAQRSNIGLYDESNVSNESRYLKTDANIISSNSTNIIPRDLFRQNHSSVSNKFSMKTKRNSLQNEATYSTLSSIDSSYISMKPNEHIAVTATSVTKPQSLNIQTPTPTPFTQLIALEEVSRTMHRNTSESEDEQNNFLGTADILTDQEKCVTTEDDIGKLQTIAQKPGSSVPDGQISDSGRIQMNCQLQVQTSLPPTELTEEKVIYFRLKYPVKLWTTLGLYDDKYLDIINSHWLSFEPPSSIIHKVFATIYGIFMVVGCGGNLLVIFMFVRCRSLRTPPNYLIANLAISDFLMNAKTPIFIINSLYQGPVMGEFGCKLYGFVGGLTGTASIMTLATIALDRYYAIVHPLNPFKRTTFTRAILMISGVWVYSGTFSSLPLFGINKYTSEGYLTSCSFDYLSDEIGSRVFVFVFFLAAWLLPLTVISFSYINIFRMVRAAEKLDIFSTGGGRSSGESFKYSFYNKLEEFCFSPFHTFCYSRQDPHKQKTEVKIALLACYIISLWILAWTPYALVALLGIFGWKQYLTPMISSIPALFCKTASCIDPFVYCINHPRFQRELRSNFKICFRFHPNRKGSHGASFYSAATCRENSDDNNQQSLRKMSTSRKKKVIIPSAVGVSTISSTFHASKIAVHNPKKPSFKATGYETKPIDLNLTDLNQPFESESFPSRTENTSLNSMENGGNKPRKYDRCNSVGNINSNNFSGRLAKMKRINGERKCSKPTLEPRDNKTTTTAEVDVHQATSLPVIMDLNKLSEEVD</sequence>
<evidence type="ECO:0000256" key="16">
    <source>
        <dbReference type="SAM" id="Phobius"/>
    </source>
</evidence>
<evidence type="ECO:0000256" key="14">
    <source>
        <dbReference type="RuleBase" id="RU000688"/>
    </source>
</evidence>
<dbReference type="Pfam" id="PF00001">
    <property type="entry name" value="7tm_1"/>
    <property type="match status" value="1"/>
</dbReference>
<evidence type="ECO:0000256" key="10">
    <source>
        <dbReference type="ARBA" id="ARBA00023136"/>
    </source>
</evidence>
<evidence type="ECO:0000256" key="11">
    <source>
        <dbReference type="ARBA" id="ARBA00023170"/>
    </source>
</evidence>
<feature type="domain" description="G-protein coupled receptors family 1 profile" evidence="17">
    <location>
        <begin position="484"/>
        <end position="770"/>
    </location>
</feature>
<dbReference type="GO" id="GO:0007601">
    <property type="term" value="P:visual perception"/>
    <property type="evidence" value="ECO:0007669"/>
    <property type="project" value="UniProtKB-KW"/>
</dbReference>
<dbReference type="PROSITE" id="PS00237">
    <property type="entry name" value="G_PROTEIN_RECEP_F1_1"/>
    <property type="match status" value="1"/>
</dbReference>
<evidence type="ECO:0000256" key="9">
    <source>
        <dbReference type="ARBA" id="ARBA00023040"/>
    </source>
</evidence>
<feature type="region of interest" description="Disordered" evidence="15">
    <location>
        <begin position="885"/>
        <end position="917"/>
    </location>
</feature>
<name>A0A1D2MEE0_ORCCI</name>
<evidence type="ECO:0000256" key="13">
    <source>
        <dbReference type="ARBA" id="ARBA00023305"/>
    </source>
</evidence>
<keyword evidence="10 16" id="KW-0472">Membrane</keyword>
<keyword evidence="19" id="KW-1185">Reference proteome</keyword>
<dbReference type="GO" id="GO:0007602">
    <property type="term" value="P:phototransduction"/>
    <property type="evidence" value="ECO:0007669"/>
    <property type="project" value="UniProtKB-KW"/>
</dbReference>
<comment type="similarity">
    <text evidence="2 14">Belongs to the G-protein coupled receptor 1 family.</text>
</comment>
<keyword evidence="5 14" id="KW-0812">Transmembrane</keyword>
<dbReference type="EMBL" id="LJIJ01001589">
    <property type="protein sequence ID" value="ODM91335.1"/>
    <property type="molecule type" value="Genomic_DNA"/>
</dbReference>
<keyword evidence="8" id="KW-0157">Chromophore</keyword>
<dbReference type="GO" id="GO:0004930">
    <property type="term" value="F:G protein-coupled receptor activity"/>
    <property type="evidence" value="ECO:0007669"/>
    <property type="project" value="UniProtKB-KW"/>
</dbReference>
<keyword evidence="12 14" id="KW-0807">Transducer</keyword>
<evidence type="ECO:0000313" key="19">
    <source>
        <dbReference type="Proteomes" id="UP000094527"/>
    </source>
</evidence>
<protein>
    <submittedName>
        <fullName evidence="18">Opsin-2</fullName>
    </submittedName>
</protein>
<keyword evidence="9 14" id="KW-0297">G-protein coupled receptor</keyword>
<keyword evidence="7 16" id="KW-1133">Transmembrane helix</keyword>
<evidence type="ECO:0000256" key="2">
    <source>
        <dbReference type="ARBA" id="ARBA00010663"/>
    </source>
</evidence>
<dbReference type="InterPro" id="IPR017452">
    <property type="entry name" value="GPCR_Rhodpsn_7TM"/>
</dbReference>
<organism evidence="18 19">
    <name type="scientific">Orchesella cincta</name>
    <name type="common">Springtail</name>
    <name type="synonym">Podura cincta</name>
    <dbReference type="NCBI Taxonomy" id="48709"/>
    <lineage>
        <taxon>Eukaryota</taxon>
        <taxon>Metazoa</taxon>
        <taxon>Ecdysozoa</taxon>
        <taxon>Arthropoda</taxon>
        <taxon>Hexapoda</taxon>
        <taxon>Collembola</taxon>
        <taxon>Entomobryomorpha</taxon>
        <taxon>Entomobryoidea</taxon>
        <taxon>Orchesellidae</taxon>
        <taxon>Orchesellinae</taxon>
        <taxon>Orchesella</taxon>
    </lineage>
</organism>
<feature type="transmembrane region" description="Helical" evidence="16">
    <location>
        <begin position="469"/>
        <end position="493"/>
    </location>
</feature>
<evidence type="ECO:0000256" key="15">
    <source>
        <dbReference type="SAM" id="MobiDB-lite"/>
    </source>
</evidence>
<feature type="transmembrane region" description="Helical" evidence="16">
    <location>
        <begin position="630"/>
        <end position="654"/>
    </location>
</feature>
<evidence type="ECO:0000256" key="3">
    <source>
        <dbReference type="ARBA" id="ARBA00022543"/>
    </source>
</evidence>
<dbReference type="PROSITE" id="PS00238">
    <property type="entry name" value="OPSIN"/>
    <property type="match status" value="1"/>
</dbReference>
<proteinExistence type="inferred from homology"/>
<feature type="region of interest" description="Disordered" evidence="15">
    <location>
        <begin position="935"/>
        <end position="956"/>
    </location>
</feature>
<evidence type="ECO:0000259" key="17">
    <source>
        <dbReference type="PROSITE" id="PS50262"/>
    </source>
</evidence>
<evidence type="ECO:0000256" key="4">
    <source>
        <dbReference type="ARBA" id="ARBA00022606"/>
    </source>
</evidence>
<comment type="subcellular location">
    <subcellularLocation>
        <location evidence="1">Membrane</location>
        <topology evidence="1">Multi-pass membrane protein</topology>
    </subcellularLocation>
</comment>
<dbReference type="STRING" id="48709.A0A1D2MEE0"/>
<dbReference type="PANTHER" id="PTHR24240">
    <property type="entry name" value="OPSIN"/>
    <property type="match status" value="1"/>
</dbReference>
<evidence type="ECO:0000256" key="12">
    <source>
        <dbReference type="ARBA" id="ARBA00023224"/>
    </source>
</evidence>
<feature type="transmembrane region" description="Helical" evidence="16">
    <location>
        <begin position="505"/>
        <end position="529"/>
    </location>
</feature>
<feature type="transmembrane region" description="Helical" evidence="16">
    <location>
        <begin position="583"/>
        <end position="605"/>
    </location>
</feature>
<keyword evidence="3" id="KW-0600">Photoreceptor protein</keyword>
<dbReference type="InterPro" id="IPR000276">
    <property type="entry name" value="GPCR_Rhodpsn"/>
</dbReference>
<evidence type="ECO:0000256" key="5">
    <source>
        <dbReference type="ARBA" id="ARBA00022692"/>
    </source>
</evidence>
<dbReference type="InterPro" id="IPR050125">
    <property type="entry name" value="GPCR_opsins"/>
</dbReference>
<evidence type="ECO:0000256" key="7">
    <source>
        <dbReference type="ARBA" id="ARBA00022989"/>
    </source>
</evidence>
<reference evidence="18 19" key="1">
    <citation type="journal article" date="2016" name="Genome Biol. Evol.">
        <title>Gene Family Evolution Reflects Adaptation to Soil Environmental Stressors in the Genome of the Collembolan Orchesella cincta.</title>
        <authorList>
            <person name="Faddeeva-Vakhrusheva A."/>
            <person name="Derks M.F."/>
            <person name="Anvar S.Y."/>
            <person name="Agamennone V."/>
            <person name="Suring W."/>
            <person name="Smit S."/>
            <person name="van Straalen N.M."/>
            <person name="Roelofs D."/>
        </authorList>
    </citation>
    <scope>NUCLEOTIDE SEQUENCE [LARGE SCALE GENOMIC DNA]</scope>
    <source>
        <tissue evidence="18">Mixed pool</tissue>
    </source>
</reference>
<dbReference type="PRINTS" id="PR00237">
    <property type="entry name" value="GPCRRHODOPSN"/>
</dbReference>
<dbReference type="PROSITE" id="PS50262">
    <property type="entry name" value="G_PROTEIN_RECEP_F1_2"/>
    <property type="match status" value="1"/>
</dbReference>
<dbReference type="CDD" id="cd15079">
    <property type="entry name" value="7tmA_photoreceptors_insect"/>
    <property type="match status" value="1"/>
</dbReference>
<dbReference type="OrthoDB" id="10015560at2759"/>
<feature type="transmembrane region" description="Helical" evidence="16">
    <location>
        <begin position="714"/>
        <end position="743"/>
    </location>
</feature>
<feature type="compositionally biased region" description="Polar residues" evidence="15">
    <location>
        <begin position="885"/>
        <end position="902"/>
    </location>
</feature>
<dbReference type="Gene3D" id="1.20.1070.10">
    <property type="entry name" value="Rhodopsin 7-helix transmembrane proteins"/>
    <property type="match status" value="1"/>
</dbReference>
<dbReference type="SUPFAM" id="SSF81321">
    <property type="entry name" value="Family A G protein-coupled receptor-like"/>
    <property type="match status" value="1"/>
</dbReference>
<comment type="caution">
    <text evidence="18">The sequence shown here is derived from an EMBL/GenBank/DDBJ whole genome shotgun (WGS) entry which is preliminary data.</text>
</comment>
<feature type="compositionally biased region" description="Basic and acidic residues" evidence="15">
    <location>
        <begin position="935"/>
        <end position="951"/>
    </location>
</feature>
<dbReference type="Proteomes" id="UP000094527">
    <property type="component" value="Unassembled WGS sequence"/>
</dbReference>
<dbReference type="GO" id="GO:0016020">
    <property type="term" value="C:membrane"/>
    <property type="evidence" value="ECO:0007669"/>
    <property type="project" value="UniProtKB-SubCell"/>
</dbReference>
<evidence type="ECO:0000256" key="6">
    <source>
        <dbReference type="ARBA" id="ARBA00022925"/>
    </source>
</evidence>
<keyword evidence="6" id="KW-0681">Retinal protein</keyword>
<evidence type="ECO:0000313" key="18">
    <source>
        <dbReference type="EMBL" id="ODM91335.1"/>
    </source>
</evidence>
<keyword evidence="13" id="KW-0844">Vision</keyword>
<dbReference type="InterPro" id="IPR027430">
    <property type="entry name" value="Retinal_BS"/>
</dbReference>
<dbReference type="AlphaFoldDB" id="A0A1D2MEE0"/>
<keyword evidence="4" id="KW-0716">Sensory transduction</keyword>
<evidence type="ECO:0000256" key="8">
    <source>
        <dbReference type="ARBA" id="ARBA00022991"/>
    </source>
</evidence>
<gene>
    <name evidence="18" type="ORF">Ocin01_15342</name>
</gene>
<feature type="non-terminal residue" evidence="18">
    <location>
        <position position="1"/>
    </location>
</feature>
<accession>A0A1D2MEE0</accession>
<dbReference type="SMART" id="SM01381">
    <property type="entry name" value="7TM_GPCR_Srsx"/>
    <property type="match status" value="1"/>
</dbReference>
<dbReference type="GO" id="GO:0009881">
    <property type="term" value="F:photoreceptor activity"/>
    <property type="evidence" value="ECO:0007669"/>
    <property type="project" value="UniProtKB-KW"/>
</dbReference>